<evidence type="ECO:0000313" key="2">
    <source>
        <dbReference type="WBParaSite" id="RSKR_0000199600.1"/>
    </source>
</evidence>
<dbReference type="WBParaSite" id="RSKR_0000199600.1">
    <property type="protein sequence ID" value="RSKR_0000199600.1"/>
    <property type="gene ID" value="RSKR_0000199600"/>
</dbReference>
<name>A0AC35TM48_9BILA</name>
<evidence type="ECO:0000313" key="1">
    <source>
        <dbReference type="Proteomes" id="UP000095286"/>
    </source>
</evidence>
<proteinExistence type="predicted"/>
<reference evidence="2" key="1">
    <citation type="submission" date="2016-11" db="UniProtKB">
        <authorList>
            <consortium name="WormBaseParasite"/>
        </authorList>
    </citation>
    <scope>IDENTIFICATION</scope>
    <source>
        <strain evidence="2">KR3021</strain>
    </source>
</reference>
<organism evidence="1 2">
    <name type="scientific">Rhabditophanes sp. KR3021</name>
    <dbReference type="NCBI Taxonomy" id="114890"/>
    <lineage>
        <taxon>Eukaryota</taxon>
        <taxon>Metazoa</taxon>
        <taxon>Ecdysozoa</taxon>
        <taxon>Nematoda</taxon>
        <taxon>Chromadorea</taxon>
        <taxon>Rhabditida</taxon>
        <taxon>Tylenchina</taxon>
        <taxon>Panagrolaimomorpha</taxon>
        <taxon>Strongyloidoidea</taxon>
        <taxon>Alloionematidae</taxon>
        <taxon>Rhabditophanes</taxon>
    </lineage>
</organism>
<dbReference type="Proteomes" id="UP000095286">
    <property type="component" value="Unplaced"/>
</dbReference>
<protein>
    <submittedName>
        <fullName evidence="2">T-box domain-containing protein</fullName>
    </submittedName>
</protein>
<sequence length="355" mass="40946">MFPQQFQYGQSFNPVNGFMPYNPAFFQPNPFTNQANLVESSDYTPNGLQNIVSGVEENASKYSNDTVLSSGYNSIPSQTTSPNNSIDSYEVKRDELIFPVEQNPFEPFRFNNASSGISVKLVKEDLWKRFHDNTCEMIVTRAGRKVFPAPEYIIEGLEEEGEYFIHMYIERVGTDKYKYTEGKWQVAGRGEPVVGERKPIFHRNGSVQKGSEISREIFSFDNIKITNNPNAYEHVLLKSMHKYQVKLLIFKNELDGKLVPLYLHEEDHMQFMAVTAYQNAKVTSLKIGNNKYAKGSRGGSDRKAKTKEVNCSDKETHQLPMIQPFQQNAMLMNGWPNPFYLNQQMMMQNPYNWHY</sequence>
<accession>A0AC35TM48</accession>